<keyword evidence="2" id="KW-1185">Reference proteome</keyword>
<sequence>MELATNSRLLSFLSLFLFIFPFNIVAQRHRYPHNQGNYFSRQKLQEIQKEENEAESSLPKIFCAHGASVGGRCVCDHGWAGTNCQREMHCATFERTANGRLGSCPVCQSNFQGDKCEYIECQNGGQESLETQNCNCPKPYSGRFCDELLTENVYHYYNSKVATLGPLGLISVIPMICLYVLCERFARKRQVRRIEKTWNLQSSKTVNPAHIEFLLRDKS</sequence>
<protein>
    <submittedName>
        <fullName evidence="1">Uncharacterized protein</fullName>
    </submittedName>
</protein>
<name>A0ACB0YLX6_MELEN</name>
<proteinExistence type="predicted"/>
<dbReference type="Proteomes" id="UP001497535">
    <property type="component" value="Unassembled WGS sequence"/>
</dbReference>
<organism evidence="1 2">
    <name type="scientific">Meloidogyne enterolobii</name>
    <name type="common">Root-knot nematode worm</name>
    <name type="synonym">Meloidogyne mayaguensis</name>
    <dbReference type="NCBI Taxonomy" id="390850"/>
    <lineage>
        <taxon>Eukaryota</taxon>
        <taxon>Metazoa</taxon>
        <taxon>Ecdysozoa</taxon>
        <taxon>Nematoda</taxon>
        <taxon>Chromadorea</taxon>
        <taxon>Rhabditida</taxon>
        <taxon>Tylenchina</taxon>
        <taxon>Tylenchomorpha</taxon>
        <taxon>Tylenchoidea</taxon>
        <taxon>Meloidogynidae</taxon>
        <taxon>Meloidogyninae</taxon>
        <taxon>Meloidogyne</taxon>
    </lineage>
</organism>
<accession>A0ACB0YLX6</accession>
<dbReference type="EMBL" id="CAVMJV010000014">
    <property type="protein sequence ID" value="CAK5052588.1"/>
    <property type="molecule type" value="Genomic_DNA"/>
</dbReference>
<comment type="caution">
    <text evidence="1">The sequence shown here is derived from an EMBL/GenBank/DDBJ whole genome shotgun (WGS) entry which is preliminary data.</text>
</comment>
<evidence type="ECO:0000313" key="1">
    <source>
        <dbReference type="EMBL" id="CAK5052588.1"/>
    </source>
</evidence>
<gene>
    <name evidence="1" type="ORF">MENTE1834_LOCUS13923</name>
</gene>
<reference evidence="1" key="1">
    <citation type="submission" date="2023-11" db="EMBL/GenBank/DDBJ databases">
        <authorList>
            <person name="Poullet M."/>
        </authorList>
    </citation>
    <scope>NUCLEOTIDE SEQUENCE</scope>
    <source>
        <strain evidence="1">E1834</strain>
    </source>
</reference>
<evidence type="ECO:0000313" key="2">
    <source>
        <dbReference type="Proteomes" id="UP001497535"/>
    </source>
</evidence>